<dbReference type="EMBL" id="JABFTP020000001">
    <property type="protein sequence ID" value="KAL3267451.1"/>
    <property type="molecule type" value="Genomic_DNA"/>
</dbReference>
<name>A0ABD2MM28_9CUCU</name>
<accession>A0ABD2MM28</accession>
<feature type="region of interest" description="Disordered" evidence="1">
    <location>
        <begin position="1"/>
        <end position="26"/>
    </location>
</feature>
<sequence>MSFNMCSNSPSPPSGSSLTLPMSSRRPKSMVENLLVAKMEAMGTHRQLVRSDSVDSNSSVGSMGSVTSSDVCRCDDCILGIADLYAQFEPAEGTRRKKVIILFIIYEWNLSAGVPK</sequence>
<dbReference type="AlphaFoldDB" id="A0ABD2MM28"/>
<feature type="compositionally biased region" description="Low complexity" evidence="1">
    <location>
        <begin position="1"/>
        <end position="24"/>
    </location>
</feature>
<evidence type="ECO:0000313" key="3">
    <source>
        <dbReference type="Proteomes" id="UP001516400"/>
    </source>
</evidence>
<evidence type="ECO:0000256" key="1">
    <source>
        <dbReference type="SAM" id="MobiDB-lite"/>
    </source>
</evidence>
<evidence type="ECO:0000313" key="2">
    <source>
        <dbReference type="EMBL" id="KAL3267451.1"/>
    </source>
</evidence>
<protein>
    <submittedName>
        <fullName evidence="2">Uncharacterized protein</fullName>
    </submittedName>
</protein>
<proteinExistence type="predicted"/>
<keyword evidence="3" id="KW-1185">Reference proteome</keyword>
<feature type="region of interest" description="Disordered" evidence="1">
    <location>
        <begin position="47"/>
        <end position="69"/>
    </location>
</feature>
<comment type="caution">
    <text evidence="2">The sequence shown here is derived from an EMBL/GenBank/DDBJ whole genome shotgun (WGS) entry which is preliminary data.</text>
</comment>
<reference evidence="2 3" key="1">
    <citation type="journal article" date="2021" name="BMC Biol.">
        <title>Horizontally acquired antibacterial genes associated with adaptive radiation of ladybird beetles.</title>
        <authorList>
            <person name="Li H.S."/>
            <person name="Tang X.F."/>
            <person name="Huang Y.H."/>
            <person name="Xu Z.Y."/>
            <person name="Chen M.L."/>
            <person name="Du X.Y."/>
            <person name="Qiu B.Y."/>
            <person name="Chen P.T."/>
            <person name="Zhang W."/>
            <person name="Slipinski A."/>
            <person name="Escalona H.E."/>
            <person name="Waterhouse R.M."/>
            <person name="Zwick A."/>
            <person name="Pang H."/>
        </authorList>
    </citation>
    <scope>NUCLEOTIDE SEQUENCE [LARGE SCALE GENOMIC DNA]</scope>
    <source>
        <strain evidence="2">SYSU2018</strain>
    </source>
</reference>
<gene>
    <name evidence="2" type="ORF">HHI36_011575</name>
</gene>
<feature type="compositionally biased region" description="Low complexity" evidence="1">
    <location>
        <begin position="50"/>
        <end position="69"/>
    </location>
</feature>
<organism evidence="2 3">
    <name type="scientific">Cryptolaemus montrouzieri</name>
    <dbReference type="NCBI Taxonomy" id="559131"/>
    <lineage>
        <taxon>Eukaryota</taxon>
        <taxon>Metazoa</taxon>
        <taxon>Ecdysozoa</taxon>
        <taxon>Arthropoda</taxon>
        <taxon>Hexapoda</taxon>
        <taxon>Insecta</taxon>
        <taxon>Pterygota</taxon>
        <taxon>Neoptera</taxon>
        <taxon>Endopterygota</taxon>
        <taxon>Coleoptera</taxon>
        <taxon>Polyphaga</taxon>
        <taxon>Cucujiformia</taxon>
        <taxon>Coccinelloidea</taxon>
        <taxon>Coccinellidae</taxon>
        <taxon>Scymninae</taxon>
        <taxon>Scymnini</taxon>
        <taxon>Cryptolaemus</taxon>
    </lineage>
</organism>
<dbReference type="Proteomes" id="UP001516400">
    <property type="component" value="Unassembled WGS sequence"/>
</dbReference>